<sequence length="304" mass="33263">MNRDFAFVFVFFLFILVSPGSDASFPDRIWNRHLRFALSKGSPQSVAPAPGPNSVINGKLSGGAQKSSPTPAIPPFPSSTDGFTTEKCDSSYKTCHDLKNMTACILFAEQVAEQYLLIQNDGETTLKVNVIVSDTKYKEIQVPEHHAKKVNISDFPGNSMIILDAGNGNCIVHVGPLTKNGSIFKQISSYVTHLNLVSGSYLLFSIVLIVGGIWACCKMGTKERHANGIPYQELELAEHDASPNNDLEAEEGWDQGWDDDWDESKPANKSSSDMKANGSSNGIINSRTSVRTSDRNGWGNDWDD</sequence>
<keyword evidence="6" id="KW-1185">Reference proteome</keyword>
<evidence type="ECO:0000313" key="6">
    <source>
        <dbReference type="Proteomes" id="UP001642487"/>
    </source>
</evidence>
<evidence type="ECO:0000256" key="2">
    <source>
        <dbReference type="SAM" id="Phobius"/>
    </source>
</evidence>
<feature type="compositionally biased region" description="Acidic residues" evidence="1">
    <location>
        <begin position="247"/>
        <end position="262"/>
    </location>
</feature>
<feature type="compositionally biased region" description="Polar residues" evidence="1">
    <location>
        <begin position="267"/>
        <end position="291"/>
    </location>
</feature>
<reference evidence="5 6" key="1">
    <citation type="submission" date="2024-03" db="EMBL/GenBank/DDBJ databases">
        <authorList>
            <person name="Gkanogiannis A."/>
            <person name="Becerra Lopez-Lavalle L."/>
        </authorList>
    </citation>
    <scope>NUCLEOTIDE SEQUENCE [LARGE SCALE GENOMIC DNA]</scope>
</reference>
<dbReference type="PANTHER" id="PTHR34200:SF2">
    <property type="entry name" value="TRANSMEMBRANE PROTEIN"/>
    <property type="match status" value="1"/>
</dbReference>
<feature type="chain" id="PRO_5045706719" description="DUF7356 domain-containing protein" evidence="3">
    <location>
        <begin position="24"/>
        <end position="304"/>
    </location>
</feature>
<evidence type="ECO:0000313" key="5">
    <source>
        <dbReference type="EMBL" id="CAK9326308.1"/>
    </source>
</evidence>
<gene>
    <name evidence="5" type="ORF">CITCOLO1_LOCUS18650</name>
</gene>
<feature type="signal peptide" evidence="3">
    <location>
        <begin position="1"/>
        <end position="23"/>
    </location>
</feature>
<feature type="region of interest" description="Disordered" evidence="1">
    <location>
        <begin position="41"/>
        <end position="78"/>
    </location>
</feature>
<name>A0ABP0Z0J4_9ROSI</name>
<organism evidence="5 6">
    <name type="scientific">Citrullus colocynthis</name>
    <name type="common">colocynth</name>
    <dbReference type="NCBI Taxonomy" id="252529"/>
    <lineage>
        <taxon>Eukaryota</taxon>
        <taxon>Viridiplantae</taxon>
        <taxon>Streptophyta</taxon>
        <taxon>Embryophyta</taxon>
        <taxon>Tracheophyta</taxon>
        <taxon>Spermatophyta</taxon>
        <taxon>Magnoliopsida</taxon>
        <taxon>eudicotyledons</taxon>
        <taxon>Gunneridae</taxon>
        <taxon>Pentapetalae</taxon>
        <taxon>rosids</taxon>
        <taxon>fabids</taxon>
        <taxon>Cucurbitales</taxon>
        <taxon>Cucurbitaceae</taxon>
        <taxon>Benincaseae</taxon>
        <taxon>Citrullus</taxon>
    </lineage>
</organism>
<keyword evidence="3" id="KW-0732">Signal</keyword>
<evidence type="ECO:0000256" key="1">
    <source>
        <dbReference type="SAM" id="MobiDB-lite"/>
    </source>
</evidence>
<dbReference type="Pfam" id="PF24053">
    <property type="entry name" value="DUF7356"/>
    <property type="match status" value="1"/>
</dbReference>
<feature type="transmembrane region" description="Helical" evidence="2">
    <location>
        <begin position="196"/>
        <end position="217"/>
    </location>
</feature>
<feature type="domain" description="DUF7356" evidence="4">
    <location>
        <begin position="81"/>
        <end position="176"/>
    </location>
</feature>
<keyword evidence="2" id="KW-0812">Transmembrane</keyword>
<evidence type="ECO:0000256" key="3">
    <source>
        <dbReference type="SAM" id="SignalP"/>
    </source>
</evidence>
<proteinExistence type="predicted"/>
<dbReference type="Proteomes" id="UP001642487">
    <property type="component" value="Chromosome 7"/>
</dbReference>
<dbReference type="EMBL" id="OZ021741">
    <property type="protein sequence ID" value="CAK9326308.1"/>
    <property type="molecule type" value="Genomic_DNA"/>
</dbReference>
<accession>A0ABP0Z0J4</accession>
<protein>
    <recommendedName>
        <fullName evidence="4">DUF7356 domain-containing protein</fullName>
    </recommendedName>
</protein>
<evidence type="ECO:0000259" key="4">
    <source>
        <dbReference type="Pfam" id="PF24053"/>
    </source>
</evidence>
<dbReference type="PANTHER" id="PTHR34200">
    <property type="entry name" value="DENTIN SIALOPHOSPHOPROTEIN-LIKE ISOFORM X1"/>
    <property type="match status" value="1"/>
</dbReference>
<keyword evidence="2" id="KW-0472">Membrane</keyword>
<feature type="region of interest" description="Disordered" evidence="1">
    <location>
        <begin position="239"/>
        <end position="304"/>
    </location>
</feature>
<keyword evidence="2" id="KW-1133">Transmembrane helix</keyword>
<dbReference type="InterPro" id="IPR055780">
    <property type="entry name" value="DUF7356"/>
</dbReference>